<reference evidence="7" key="1">
    <citation type="submission" date="2023-03" db="EMBL/GenBank/DDBJ databases">
        <title>Multiphase analysis and comparison of six strains from genera Psychromarinibacter, Lutimaribacter, and Maritimibacter, including a novel species: Psychromarinibacter sediminicola sp. nov.</title>
        <authorList>
            <person name="Wang Y.-H."/>
            <person name="Ye M.-Q."/>
            <person name="Du Z.-J."/>
        </authorList>
    </citation>
    <scope>NUCLEOTIDE SEQUENCE</scope>
    <source>
        <strain evidence="7">C21-152</strain>
    </source>
</reference>
<sequence>MKRRDFLTSSALAATAGLAGLRVAPVLAQDGAAGLAVARSFPVGDRTVTALSDGFLPIAADALIGITPEEFATLLADAHISADAHPTGVNAYLIEGGGETVLVDVGTGTAMGPSLGHVLANLTAFGTDPAEIDRLVATHLHPDHIGGLLGDGGNPFPNAGLVTQRAEVAFWSDDSIRDGAPEGVRGFFDMARAAVAAFGDRVETVDGETDLGNGLTLMPLPGHTPGHSGVMLESAGDSLLIWGDIVHVGPVQFPRPEVTIGFDTDKEMAAATRAKVFDMVATDGLRIAGMHIGFPGIGYVEKGHSGYGFTPAPFPYG</sequence>
<dbReference type="SMART" id="SM00849">
    <property type="entry name" value="Lactamase_B"/>
    <property type="match status" value="1"/>
</dbReference>
<keyword evidence="8" id="KW-1185">Reference proteome</keyword>
<dbReference type="SUPFAM" id="SSF56281">
    <property type="entry name" value="Metallo-hydrolase/oxidoreductase"/>
    <property type="match status" value="1"/>
</dbReference>
<gene>
    <name evidence="7" type="ORF">P1J78_14840</name>
</gene>
<keyword evidence="2" id="KW-0479">Metal-binding</keyword>
<evidence type="ECO:0000256" key="4">
    <source>
        <dbReference type="ARBA" id="ARBA00022833"/>
    </source>
</evidence>
<accession>A0AAE3T9P6</accession>
<dbReference type="AlphaFoldDB" id="A0AAE3T9P6"/>
<evidence type="ECO:0000256" key="3">
    <source>
        <dbReference type="ARBA" id="ARBA00022801"/>
    </source>
</evidence>
<dbReference type="PROSITE" id="PS51318">
    <property type="entry name" value="TAT"/>
    <property type="match status" value="1"/>
</dbReference>
<dbReference type="InterPro" id="IPR001279">
    <property type="entry name" value="Metallo-B-lactamas"/>
</dbReference>
<evidence type="ECO:0000313" key="7">
    <source>
        <dbReference type="EMBL" id="MDF0602018.1"/>
    </source>
</evidence>
<feature type="chain" id="PRO_5042013732" evidence="5">
    <location>
        <begin position="29"/>
        <end position="317"/>
    </location>
</feature>
<dbReference type="GO" id="GO:0046872">
    <property type="term" value="F:metal ion binding"/>
    <property type="evidence" value="ECO:0007669"/>
    <property type="project" value="UniProtKB-KW"/>
</dbReference>
<evidence type="ECO:0000256" key="2">
    <source>
        <dbReference type="ARBA" id="ARBA00022723"/>
    </source>
</evidence>
<dbReference type="RefSeq" id="WP_275568156.1">
    <property type="nucleotide sequence ID" value="NZ_JARGYC010000040.1"/>
</dbReference>
<dbReference type="InterPro" id="IPR006311">
    <property type="entry name" value="TAT_signal"/>
</dbReference>
<keyword evidence="4" id="KW-0862">Zinc</keyword>
<dbReference type="EMBL" id="JARGYC010000040">
    <property type="protein sequence ID" value="MDF0602018.1"/>
    <property type="molecule type" value="Genomic_DNA"/>
</dbReference>
<comment type="caution">
    <text evidence="7">The sequence shown here is derived from an EMBL/GenBank/DDBJ whole genome shotgun (WGS) entry which is preliminary data.</text>
</comment>
<evidence type="ECO:0000313" key="8">
    <source>
        <dbReference type="Proteomes" id="UP001220964"/>
    </source>
</evidence>
<comment type="similarity">
    <text evidence="1">Belongs to the metallo-beta-lactamase superfamily.</text>
</comment>
<keyword evidence="3" id="KW-0378">Hydrolase</keyword>
<feature type="domain" description="Metallo-beta-lactamase" evidence="6">
    <location>
        <begin position="88"/>
        <end position="291"/>
    </location>
</feature>
<dbReference type="Gene3D" id="3.60.15.10">
    <property type="entry name" value="Ribonuclease Z/Hydroxyacylglutathione hydrolase-like"/>
    <property type="match status" value="1"/>
</dbReference>
<dbReference type="GO" id="GO:0016787">
    <property type="term" value="F:hydrolase activity"/>
    <property type="evidence" value="ECO:0007669"/>
    <property type="project" value="UniProtKB-KW"/>
</dbReference>
<dbReference type="InterPro" id="IPR036866">
    <property type="entry name" value="RibonucZ/Hydroxyglut_hydro"/>
</dbReference>
<evidence type="ECO:0000259" key="6">
    <source>
        <dbReference type="SMART" id="SM00849"/>
    </source>
</evidence>
<dbReference type="InterPro" id="IPR051013">
    <property type="entry name" value="MBL_superfamily_lactonases"/>
</dbReference>
<protein>
    <submittedName>
        <fullName evidence="7">MBL fold metallo-hydrolase</fullName>
    </submittedName>
</protein>
<keyword evidence="5" id="KW-0732">Signal</keyword>
<dbReference type="CDD" id="cd07720">
    <property type="entry name" value="OPHC2-like_MBL-fold"/>
    <property type="match status" value="1"/>
</dbReference>
<evidence type="ECO:0000256" key="1">
    <source>
        <dbReference type="ARBA" id="ARBA00007749"/>
    </source>
</evidence>
<name>A0AAE3T9P6_9RHOB</name>
<evidence type="ECO:0000256" key="5">
    <source>
        <dbReference type="SAM" id="SignalP"/>
    </source>
</evidence>
<proteinExistence type="inferred from homology"/>
<dbReference type="Proteomes" id="UP001220964">
    <property type="component" value="Unassembled WGS sequence"/>
</dbReference>
<organism evidence="7 8">
    <name type="scientific">Psychromarinibacter sediminicola</name>
    <dbReference type="NCBI Taxonomy" id="3033385"/>
    <lineage>
        <taxon>Bacteria</taxon>
        <taxon>Pseudomonadati</taxon>
        <taxon>Pseudomonadota</taxon>
        <taxon>Alphaproteobacteria</taxon>
        <taxon>Rhodobacterales</taxon>
        <taxon>Paracoccaceae</taxon>
        <taxon>Psychromarinibacter</taxon>
    </lineage>
</organism>
<dbReference type="PANTHER" id="PTHR42978:SF6">
    <property type="entry name" value="QUORUM-QUENCHING LACTONASE YTNP-RELATED"/>
    <property type="match status" value="1"/>
</dbReference>
<feature type="signal peptide" evidence="5">
    <location>
        <begin position="1"/>
        <end position="28"/>
    </location>
</feature>
<dbReference type="Pfam" id="PF00753">
    <property type="entry name" value="Lactamase_B"/>
    <property type="match status" value="1"/>
</dbReference>
<dbReference type="PANTHER" id="PTHR42978">
    <property type="entry name" value="QUORUM-QUENCHING LACTONASE YTNP-RELATED-RELATED"/>
    <property type="match status" value="1"/>
</dbReference>